<dbReference type="InterPro" id="IPR016181">
    <property type="entry name" value="Acyl_CoA_acyltransferase"/>
</dbReference>
<dbReference type="InterPro" id="IPR000182">
    <property type="entry name" value="GNAT_dom"/>
</dbReference>
<dbReference type="EMBL" id="JAIWJX010000002">
    <property type="protein sequence ID" value="MCK6255496.1"/>
    <property type="molecule type" value="Genomic_DNA"/>
</dbReference>
<dbReference type="EC" id="2.3.1.-" evidence="2"/>
<evidence type="ECO:0000259" key="1">
    <source>
        <dbReference type="PROSITE" id="PS51186"/>
    </source>
</evidence>
<feature type="domain" description="N-acetyltransferase" evidence="1">
    <location>
        <begin position="4"/>
        <end position="177"/>
    </location>
</feature>
<dbReference type="Gene3D" id="3.40.630.30">
    <property type="match status" value="1"/>
</dbReference>
<dbReference type="RefSeq" id="WP_248251317.1">
    <property type="nucleotide sequence ID" value="NZ_JAIWJX010000002.1"/>
</dbReference>
<dbReference type="Pfam" id="PF00583">
    <property type="entry name" value="Acetyltransf_1"/>
    <property type="match status" value="1"/>
</dbReference>
<sequence length="178" mass="20712">MLNVEIRRPAIEDLSPLHEFFRIVITDTFAKEGIEEKLDDLKDEIESKKRYLESDLKSEGRDRHFLIAIERNQMVGSIEYGPASELICTCTNGALKELIEIGTVFVHPDYQRKGIGNLLLNTMYATLRNRGINEFCLDSGYRSAQKIWTKKFGEPDYRLKDYWEEGFDHMIWKVSVSV</sequence>
<proteinExistence type="predicted"/>
<dbReference type="PROSITE" id="PS51186">
    <property type="entry name" value="GNAT"/>
    <property type="match status" value="1"/>
</dbReference>
<keyword evidence="2" id="KW-0012">Acyltransferase</keyword>
<keyword evidence="2" id="KW-0808">Transferase</keyword>
<dbReference type="GO" id="GO:0016747">
    <property type="term" value="F:acyltransferase activity, transferring groups other than amino-acyl groups"/>
    <property type="evidence" value="ECO:0007669"/>
    <property type="project" value="InterPro"/>
</dbReference>
<comment type="caution">
    <text evidence="2">The sequence shown here is derived from an EMBL/GenBank/DDBJ whole genome shotgun (WGS) entry which is preliminary data.</text>
</comment>
<evidence type="ECO:0000313" key="2">
    <source>
        <dbReference type="EMBL" id="MCK6255496.1"/>
    </source>
</evidence>
<keyword evidence="3" id="KW-1185">Reference proteome</keyword>
<reference evidence="2" key="1">
    <citation type="submission" date="2021-09" db="EMBL/GenBank/DDBJ databases">
        <title>Genome analysis of Fictibacillus sp. KIGAM418 isolated from marine sediment.</title>
        <authorList>
            <person name="Seo M.-J."/>
            <person name="Cho E.-S."/>
            <person name="Hwang C.Y."/>
        </authorList>
    </citation>
    <scope>NUCLEOTIDE SEQUENCE</scope>
    <source>
        <strain evidence="2">KIGAM418</strain>
    </source>
</reference>
<dbReference type="Proteomes" id="UP001139011">
    <property type="component" value="Unassembled WGS sequence"/>
</dbReference>
<organism evidence="2 3">
    <name type="scientific">Fictibacillus marinisediminis</name>
    <dbReference type="NCBI Taxonomy" id="2878389"/>
    <lineage>
        <taxon>Bacteria</taxon>
        <taxon>Bacillati</taxon>
        <taxon>Bacillota</taxon>
        <taxon>Bacilli</taxon>
        <taxon>Bacillales</taxon>
        <taxon>Fictibacillaceae</taxon>
        <taxon>Fictibacillus</taxon>
    </lineage>
</organism>
<protein>
    <submittedName>
        <fullName evidence="2">GNAT family N-acetyltransferase</fullName>
        <ecNumber evidence="2">2.3.1.-</ecNumber>
    </submittedName>
</protein>
<dbReference type="SUPFAM" id="SSF55729">
    <property type="entry name" value="Acyl-CoA N-acyltransferases (Nat)"/>
    <property type="match status" value="1"/>
</dbReference>
<accession>A0A9X1X8L2</accession>
<dbReference type="CDD" id="cd04301">
    <property type="entry name" value="NAT_SF"/>
    <property type="match status" value="1"/>
</dbReference>
<evidence type="ECO:0000313" key="3">
    <source>
        <dbReference type="Proteomes" id="UP001139011"/>
    </source>
</evidence>
<gene>
    <name evidence="2" type="ORF">LCY76_02510</name>
</gene>
<dbReference type="AlphaFoldDB" id="A0A9X1X8L2"/>
<name>A0A9X1X8L2_9BACL</name>